<evidence type="ECO:0000313" key="2">
    <source>
        <dbReference type="Proteomes" id="UP000016660"/>
    </source>
</evidence>
<dbReference type="EMBL" id="AWUY01000135">
    <property type="protein sequence ID" value="ERJ76305.1"/>
    <property type="molecule type" value="Genomic_DNA"/>
</dbReference>
<keyword evidence="2" id="KW-1185">Reference proteome</keyword>
<dbReference type="Proteomes" id="UP000016660">
    <property type="component" value="Unassembled WGS sequence"/>
</dbReference>
<proteinExistence type="predicted"/>
<protein>
    <submittedName>
        <fullName evidence="1">Uncharacterized protein</fullName>
    </submittedName>
</protein>
<organism evidence="1 2">
    <name type="scientific">Prevotella disiens JCM 6334 = ATCC 29426</name>
    <dbReference type="NCBI Taxonomy" id="1235811"/>
    <lineage>
        <taxon>Bacteria</taxon>
        <taxon>Pseudomonadati</taxon>
        <taxon>Bacteroidota</taxon>
        <taxon>Bacteroidia</taxon>
        <taxon>Bacteroidales</taxon>
        <taxon>Prevotellaceae</taxon>
        <taxon>Prevotella</taxon>
    </lineage>
</organism>
<name>A0ABP2Y6T6_9BACT</name>
<evidence type="ECO:0000313" key="1">
    <source>
        <dbReference type="EMBL" id="ERJ76305.1"/>
    </source>
</evidence>
<accession>A0ABP2Y6T6</accession>
<sequence length="57" mass="6905">MEASRGENGRKQRIVRWIMVEKRKKIVEKRRKGGIFSQAQQLVFCSEYQILRIKHME</sequence>
<reference evidence="1 2" key="1">
    <citation type="submission" date="2013-06" db="EMBL/GenBank/DDBJ databases">
        <authorList>
            <person name="Weinstock G."/>
            <person name="Sodergren E."/>
            <person name="Lobos E.A."/>
            <person name="Fulton L."/>
            <person name="Fulton R."/>
            <person name="Courtney L."/>
            <person name="Fronick C."/>
            <person name="O'Laughlin M."/>
            <person name="Godfrey J."/>
            <person name="Wilson R.M."/>
            <person name="Miner T."/>
            <person name="Farmer C."/>
            <person name="Delehaunty K."/>
            <person name="Cordes M."/>
            <person name="Minx P."/>
            <person name="Tomlinson C."/>
            <person name="Chen J."/>
            <person name="Wollam A."/>
            <person name="Pepin K.H."/>
            <person name="Bhonagiri V."/>
            <person name="Zhang X."/>
            <person name="Warren W."/>
            <person name="Mitreva M."/>
            <person name="Mardis E.R."/>
            <person name="Wilson R.K."/>
        </authorList>
    </citation>
    <scope>NUCLEOTIDE SEQUENCE [LARGE SCALE GENOMIC DNA]</scope>
    <source>
        <strain evidence="1 2">ATCC 29426</strain>
    </source>
</reference>
<gene>
    <name evidence="1" type="ORF">HMPREF0653_01553</name>
</gene>
<comment type="caution">
    <text evidence="1">The sequence shown here is derived from an EMBL/GenBank/DDBJ whole genome shotgun (WGS) entry which is preliminary data.</text>
</comment>